<sequence length="108" mass="12545">MSQGSNSRSQVYKITYQKKLIKELSTEPSTSQDPVTRKENANNFVNLYNNITYAETQNKIINQNIVTSYYFFGKAPIDRYKYYKTNNPKYTAQALVNKEISEQLPTTI</sequence>
<keyword evidence="2" id="KW-1185">Reference proteome</keyword>
<dbReference type="Proteomes" id="UP000789920">
    <property type="component" value="Unassembled WGS sequence"/>
</dbReference>
<organism evidence="1 2">
    <name type="scientific">Racocetra persica</name>
    <dbReference type="NCBI Taxonomy" id="160502"/>
    <lineage>
        <taxon>Eukaryota</taxon>
        <taxon>Fungi</taxon>
        <taxon>Fungi incertae sedis</taxon>
        <taxon>Mucoromycota</taxon>
        <taxon>Glomeromycotina</taxon>
        <taxon>Glomeromycetes</taxon>
        <taxon>Diversisporales</taxon>
        <taxon>Gigasporaceae</taxon>
        <taxon>Racocetra</taxon>
    </lineage>
</organism>
<gene>
    <name evidence="1" type="ORF">RPERSI_LOCUS7586</name>
</gene>
<comment type="caution">
    <text evidence="1">The sequence shown here is derived from an EMBL/GenBank/DDBJ whole genome shotgun (WGS) entry which is preliminary data.</text>
</comment>
<evidence type="ECO:0000313" key="1">
    <source>
        <dbReference type="EMBL" id="CAG8643833.1"/>
    </source>
</evidence>
<reference evidence="1" key="1">
    <citation type="submission" date="2021-06" db="EMBL/GenBank/DDBJ databases">
        <authorList>
            <person name="Kallberg Y."/>
            <person name="Tangrot J."/>
            <person name="Rosling A."/>
        </authorList>
    </citation>
    <scope>NUCLEOTIDE SEQUENCE</scope>
    <source>
        <strain evidence="1">MA461A</strain>
    </source>
</reference>
<proteinExistence type="predicted"/>
<evidence type="ECO:0000313" key="2">
    <source>
        <dbReference type="Proteomes" id="UP000789920"/>
    </source>
</evidence>
<name>A0ACA9N9Q8_9GLOM</name>
<feature type="non-terminal residue" evidence="1">
    <location>
        <position position="108"/>
    </location>
</feature>
<accession>A0ACA9N9Q8</accession>
<dbReference type="EMBL" id="CAJVQC010013004">
    <property type="protein sequence ID" value="CAG8643833.1"/>
    <property type="molecule type" value="Genomic_DNA"/>
</dbReference>
<protein>
    <submittedName>
        <fullName evidence="1">5584_t:CDS:1</fullName>
    </submittedName>
</protein>